<keyword evidence="3" id="KW-1185">Reference proteome</keyword>
<name>A0A8S1NWH9_PARPR</name>
<sequence length="593" mass="69638">MLYSIQKGLKRIDIFGQTITLNMNKNAYYTTSFGGCSSIMIICLLSLIFYSNIADFFTKANVYYNSQTAFSNDPNYMKMNDNNAMFALSIDQNNYTKLPFFNITMEQKIYERSLNGTIKKSTIEIPLEPCTLNRFNNVVEQQGIDTNFNDSFNYLGMDQWLCPRINYQLELQGTYSSETFKFIKIIVSDCQNNTNSSYWNPVCANETLKSQYLNANGQFKLQVFQINTMVNPQKAKNHKTMYLDSDMYFSFVPNQLSRLANVYYRSYVINNDQSLLPYEDIQKEELIVRKAEDFRDLTELGRDTDSIYATIYLRRSPFTEIIDRNYEKLGDLLSYLGGFMQIFRVIFGFFIAFYNRTSMLIELSNRLYDFKEVTSRSYIRKGAFSQNLGEVTTPPDEMNIILRNQPNNDLQKVEWKQFIHKLVERSQPIKLNLKILINELSCGYFFNNTNSSFFTKAMMKINNELDLHNILHQLQEVSKLKTVLLQKPQQILFNFSPKPIITLNQENNVPSRIELDFYNRQSYIRNKEEIPNEELFTQLQDAYKTVQEEMENSQNSLICQKTINFKLTKQIDDELGKFLRSRRMSCINQEEIS</sequence>
<evidence type="ECO:0008006" key="4">
    <source>
        <dbReference type="Google" id="ProtNLM"/>
    </source>
</evidence>
<dbReference type="Proteomes" id="UP000688137">
    <property type="component" value="Unassembled WGS sequence"/>
</dbReference>
<reference evidence="2" key="1">
    <citation type="submission" date="2021-01" db="EMBL/GenBank/DDBJ databases">
        <authorList>
            <consortium name="Genoscope - CEA"/>
            <person name="William W."/>
        </authorList>
    </citation>
    <scope>NUCLEOTIDE SEQUENCE</scope>
</reference>
<dbReference type="GO" id="GO:0007131">
    <property type="term" value="P:reciprocal meiotic recombination"/>
    <property type="evidence" value="ECO:0007669"/>
    <property type="project" value="TreeGrafter"/>
</dbReference>
<comment type="caution">
    <text evidence="2">The sequence shown here is derived from an EMBL/GenBank/DDBJ whole genome shotgun (WGS) entry which is preliminary data.</text>
</comment>
<dbReference type="OMA" id="SSIMIIC"/>
<feature type="transmembrane region" description="Helical" evidence="1">
    <location>
        <begin position="332"/>
        <end position="354"/>
    </location>
</feature>
<keyword evidence="1" id="KW-0812">Transmembrane</keyword>
<organism evidence="2 3">
    <name type="scientific">Paramecium primaurelia</name>
    <dbReference type="NCBI Taxonomy" id="5886"/>
    <lineage>
        <taxon>Eukaryota</taxon>
        <taxon>Sar</taxon>
        <taxon>Alveolata</taxon>
        <taxon>Ciliophora</taxon>
        <taxon>Intramacronucleata</taxon>
        <taxon>Oligohymenophorea</taxon>
        <taxon>Peniculida</taxon>
        <taxon>Parameciidae</taxon>
        <taxon>Paramecium</taxon>
    </lineage>
</organism>
<dbReference type="PANTHER" id="PTHR31398:SF0">
    <property type="entry name" value="MEIOTIC NUCLEAR DIVISION PROTEIN 1 HOMOLOG"/>
    <property type="match status" value="1"/>
</dbReference>
<proteinExistence type="predicted"/>
<evidence type="ECO:0000313" key="3">
    <source>
        <dbReference type="Proteomes" id="UP000688137"/>
    </source>
</evidence>
<feature type="transmembrane region" description="Helical" evidence="1">
    <location>
        <begin position="27"/>
        <end position="50"/>
    </location>
</feature>
<gene>
    <name evidence="2" type="ORF">PPRIM_AZ9-3.1.T0940096</name>
</gene>
<evidence type="ECO:0000256" key="1">
    <source>
        <dbReference type="SAM" id="Phobius"/>
    </source>
</evidence>
<dbReference type="EMBL" id="CAJJDM010000097">
    <property type="protein sequence ID" value="CAD8093865.1"/>
    <property type="molecule type" value="Genomic_DNA"/>
</dbReference>
<dbReference type="PANTHER" id="PTHR31398">
    <property type="entry name" value="MEIOTIC NUCLEAR DIVISION PROTEIN 1 HOMOLOG"/>
    <property type="match status" value="1"/>
</dbReference>
<evidence type="ECO:0000313" key="2">
    <source>
        <dbReference type="EMBL" id="CAD8093865.1"/>
    </source>
</evidence>
<protein>
    <recommendedName>
        <fullName evidence="4">Transmembrane protein</fullName>
    </recommendedName>
</protein>
<dbReference type="GO" id="GO:0005634">
    <property type="term" value="C:nucleus"/>
    <property type="evidence" value="ECO:0007669"/>
    <property type="project" value="TreeGrafter"/>
</dbReference>
<dbReference type="AlphaFoldDB" id="A0A8S1NWH9"/>
<keyword evidence="1" id="KW-0472">Membrane</keyword>
<accession>A0A8S1NWH9</accession>
<keyword evidence="1" id="KW-1133">Transmembrane helix</keyword>